<dbReference type="Proteomes" id="UP000240259">
    <property type="component" value="Unassembled WGS sequence"/>
</dbReference>
<dbReference type="OrthoDB" id="9800103at2"/>
<proteinExistence type="predicted"/>
<accession>A0A2T4ILX7</accession>
<comment type="caution">
    <text evidence="1">The sequence shown here is derived from an EMBL/GenBank/DDBJ whole genome shotgun (WGS) entry which is preliminary data.</text>
</comment>
<dbReference type="AlphaFoldDB" id="A0A2T4ILX7"/>
<keyword evidence="2" id="KW-1185">Reference proteome</keyword>
<gene>
    <name evidence="1" type="ORF">C9427_30820</name>
</gene>
<evidence type="ECO:0000313" key="2">
    <source>
        <dbReference type="Proteomes" id="UP000240259"/>
    </source>
</evidence>
<dbReference type="EMBL" id="PZJX01000061">
    <property type="protein sequence ID" value="PTE06636.1"/>
    <property type="molecule type" value="Genomic_DNA"/>
</dbReference>
<dbReference type="InterPro" id="IPR009057">
    <property type="entry name" value="Homeodomain-like_sf"/>
</dbReference>
<evidence type="ECO:0000313" key="1">
    <source>
        <dbReference type="EMBL" id="PTE06636.1"/>
    </source>
</evidence>
<reference evidence="1 2" key="1">
    <citation type="submission" date="2018-03" db="EMBL/GenBank/DDBJ databases">
        <title>Genome sequence of the symbiotic type strain Mesorhizobium helmanticense CSLC115NT isolated from Lotus corniculatus nodules.</title>
        <authorList>
            <person name="Sannazzaro A.I."/>
            <person name="Torres Tejerizo G.A."/>
            <person name="Dip D."/>
            <person name="Caballero M."/>
            <person name="Pistorio M."/>
            <person name="Estrella M.J."/>
        </authorList>
    </citation>
    <scope>NUCLEOTIDE SEQUENCE [LARGE SCALE GENOMIC DNA]</scope>
    <source>
        <strain evidence="1 2">CSLC115N</strain>
    </source>
</reference>
<organism evidence="1 2">
    <name type="scientific">Mesorhizobium helmanticense</name>
    <dbReference type="NCBI Taxonomy" id="1776423"/>
    <lineage>
        <taxon>Bacteria</taxon>
        <taxon>Pseudomonadati</taxon>
        <taxon>Pseudomonadota</taxon>
        <taxon>Alphaproteobacteria</taxon>
        <taxon>Hyphomicrobiales</taxon>
        <taxon>Phyllobacteriaceae</taxon>
        <taxon>Mesorhizobium</taxon>
    </lineage>
</organism>
<protein>
    <submittedName>
        <fullName evidence="1">Resolvase</fullName>
    </submittedName>
</protein>
<name>A0A2T4ILX7_9HYPH</name>
<dbReference type="SUPFAM" id="SSF46689">
    <property type="entry name" value="Homeodomain-like"/>
    <property type="match status" value="1"/>
</dbReference>
<sequence length="41" mass="4379">MKVAIKLINAQGSTAEAARQLSLGRPTVYGKVRRLGISRPA</sequence>